<organism evidence="4 5">
    <name type="scientific">Neodiprion lecontei</name>
    <name type="common">Redheaded pine sawfly</name>
    <dbReference type="NCBI Taxonomy" id="441921"/>
    <lineage>
        <taxon>Eukaryota</taxon>
        <taxon>Metazoa</taxon>
        <taxon>Ecdysozoa</taxon>
        <taxon>Arthropoda</taxon>
        <taxon>Hexapoda</taxon>
        <taxon>Insecta</taxon>
        <taxon>Pterygota</taxon>
        <taxon>Neoptera</taxon>
        <taxon>Endopterygota</taxon>
        <taxon>Hymenoptera</taxon>
        <taxon>Tenthredinoidea</taxon>
        <taxon>Diprionidae</taxon>
        <taxon>Diprioninae</taxon>
        <taxon>Neodiprion</taxon>
    </lineage>
</organism>
<dbReference type="PANTHER" id="PTHR12241">
    <property type="entry name" value="TUBULIN POLYGLUTAMYLASE"/>
    <property type="match status" value="1"/>
</dbReference>
<evidence type="ECO:0000256" key="3">
    <source>
        <dbReference type="ARBA" id="ARBA00022840"/>
    </source>
</evidence>
<evidence type="ECO:0000313" key="4">
    <source>
        <dbReference type="Proteomes" id="UP000829291"/>
    </source>
</evidence>
<evidence type="ECO:0000256" key="2">
    <source>
        <dbReference type="ARBA" id="ARBA00022741"/>
    </source>
</evidence>
<evidence type="ECO:0000313" key="5">
    <source>
        <dbReference type="RefSeq" id="XP_046602645.1"/>
    </source>
</evidence>
<dbReference type="Gene3D" id="3.30.470.20">
    <property type="entry name" value="ATP-grasp fold, B domain"/>
    <property type="match status" value="1"/>
</dbReference>
<evidence type="ECO:0000256" key="1">
    <source>
        <dbReference type="ARBA" id="ARBA00022598"/>
    </source>
</evidence>
<dbReference type="Pfam" id="PF03133">
    <property type="entry name" value="TTL"/>
    <property type="match status" value="1"/>
</dbReference>
<gene>
    <name evidence="5" type="primary">LOC107227673</name>
</gene>
<keyword evidence="1" id="KW-0436">Ligase</keyword>
<reference evidence="5" key="1">
    <citation type="submission" date="2025-08" db="UniProtKB">
        <authorList>
            <consortium name="RefSeq"/>
        </authorList>
    </citation>
    <scope>IDENTIFICATION</scope>
    <source>
        <tissue evidence="5">Thorax and Abdomen</tissue>
    </source>
</reference>
<sequence>MVRITSTEMKGGYVSSCYEDMFSEKPFIYKDVTKTLILSAKRRSKKSTSLLRESWFPLRKSLFPHVAPYVIFQLHDGKKIFPKAFFPKEISEHLTWEVETSTPWIVRKTVESSGYRLVLGTEDWCGTWSECKYTFCYKMLKRHQKMNHFPGTYEIGHKDRLWKNISRLRARFGKRCFAFIPRTFVLPTDFDQLRRVWESNKPRNKWILKPPASSRGRGVSVVSRWTQIPRTQSFTVVQQYLSRPKLINDSKFDLRIYALITDFDPLKIYVYSEGLVRFASARYDRADVSLTNKFIHLTNYSVNKESMDYVSNDSMDQPKGHKWALKCLWRYLRAQQVDVDGLRTKIHDIVVKAVISGESSVHCFSRVHLAPGSKHNCFELLGFDILIDENLKPWLLEVNISPSLHAPSPLDVGVKGHLVRDVLNLVGYRVPPPVLRKMAERRDLGFFYQDFRATEKPLSSKEKRKQMQFMYQRERGDSKLGSILEHLTPDDVRSLVHYEDEVARLGQFLKVFPTPGTHSYFRYFEAPRYYNLLLGAWEIAHGHNRKAGIELLRSLCAKKYHLR</sequence>
<dbReference type="SUPFAM" id="SSF56059">
    <property type="entry name" value="Glutathione synthetase ATP-binding domain-like"/>
    <property type="match status" value="1"/>
</dbReference>
<dbReference type="RefSeq" id="XP_046602645.1">
    <property type="nucleotide sequence ID" value="XM_046746689.1"/>
</dbReference>
<proteinExistence type="predicted"/>
<dbReference type="InterPro" id="IPR004344">
    <property type="entry name" value="TTL/TTLL_fam"/>
</dbReference>
<keyword evidence="4" id="KW-1185">Reference proteome</keyword>
<keyword evidence="2" id="KW-0547">Nucleotide-binding</keyword>
<accession>A0ABM3GQU9</accession>
<protein>
    <submittedName>
        <fullName evidence="5">Tubulin monoglutamylase TTLL4-like</fullName>
    </submittedName>
</protein>
<dbReference type="Proteomes" id="UP000829291">
    <property type="component" value="Chromosome 1"/>
</dbReference>
<dbReference type="PROSITE" id="PS51221">
    <property type="entry name" value="TTL"/>
    <property type="match status" value="1"/>
</dbReference>
<dbReference type="GeneID" id="107227673"/>
<keyword evidence="3" id="KW-0067">ATP-binding</keyword>
<dbReference type="PANTHER" id="PTHR12241:SF162">
    <property type="entry name" value="TUBULIN MONOGLUTAMYLASE TTLL4"/>
    <property type="match status" value="1"/>
</dbReference>
<name>A0ABM3GQU9_NEOLC</name>